<dbReference type="AlphaFoldDB" id="A0A1T4N5D1"/>
<keyword evidence="2" id="KW-0812">Transmembrane</keyword>
<protein>
    <submittedName>
        <fullName evidence="4">Peptidoglycan/LPS O-acetylase OafA/YrhL, contains acyltransferase and SGNH-hydrolase domains</fullName>
    </submittedName>
</protein>
<dbReference type="Pfam" id="PF01757">
    <property type="entry name" value="Acyl_transf_3"/>
    <property type="match status" value="1"/>
</dbReference>
<dbReference type="GO" id="GO:0016020">
    <property type="term" value="C:membrane"/>
    <property type="evidence" value="ECO:0007669"/>
    <property type="project" value="TreeGrafter"/>
</dbReference>
<keyword evidence="4" id="KW-0808">Transferase</keyword>
<dbReference type="GO" id="GO:0016787">
    <property type="term" value="F:hydrolase activity"/>
    <property type="evidence" value="ECO:0007669"/>
    <property type="project" value="UniProtKB-KW"/>
</dbReference>
<feature type="compositionally biased region" description="Polar residues" evidence="1">
    <location>
        <begin position="348"/>
        <end position="363"/>
    </location>
</feature>
<dbReference type="EMBL" id="FUWJ01000002">
    <property type="protein sequence ID" value="SJZ74570.1"/>
    <property type="molecule type" value="Genomic_DNA"/>
</dbReference>
<reference evidence="5" key="1">
    <citation type="submission" date="2017-02" db="EMBL/GenBank/DDBJ databases">
        <authorList>
            <person name="Varghese N."/>
            <person name="Submissions S."/>
        </authorList>
    </citation>
    <scope>NUCLEOTIDE SEQUENCE [LARGE SCALE GENOMIC DNA]</scope>
    <source>
        <strain evidence="5">ATCC 27094</strain>
    </source>
</reference>
<gene>
    <name evidence="4" type="ORF">SAMN02745126_02123</name>
</gene>
<dbReference type="Proteomes" id="UP000190092">
    <property type="component" value="Unassembled WGS sequence"/>
</dbReference>
<dbReference type="InterPro" id="IPR050879">
    <property type="entry name" value="Acyltransferase_3"/>
</dbReference>
<feature type="transmembrane region" description="Helical" evidence="2">
    <location>
        <begin position="41"/>
        <end position="64"/>
    </location>
</feature>
<evidence type="ECO:0000313" key="4">
    <source>
        <dbReference type="EMBL" id="SJZ74570.1"/>
    </source>
</evidence>
<feature type="transmembrane region" description="Helical" evidence="2">
    <location>
        <begin position="306"/>
        <end position="324"/>
    </location>
</feature>
<dbReference type="OrthoDB" id="505919at2"/>
<feature type="domain" description="Acyltransferase 3" evidence="3">
    <location>
        <begin position="8"/>
        <end position="321"/>
    </location>
</feature>
<evidence type="ECO:0000259" key="3">
    <source>
        <dbReference type="Pfam" id="PF01757"/>
    </source>
</evidence>
<keyword evidence="4" id="KW-0378">Hydrolase</keyword>
<evidence type="ECO:0000256" key="1">
    <source>
        <dbReference type="SAM" id="MobiDB-lite"/>
    </source>
</evidence>
<feature type="transmembrane region" description="Helical" evidence="2">
    <location>
        <begin position="186"/>
        <end position="205"/>
    </location>
</feature>
<dbReference type="PANTHER" id="PTHR23028">
    <property type="entry name" value="ACETYLTRANSFERASE"/>
    <property type="match status" value="1"/>
</dbReference>
<feature type="transmembrane region" description="Helical" evidence="2">
    <location>
        <begin position="270"/>
        <end position="294"/>
    </location>
</feature>
<keyword evidence="2" id="KW-1133">Transmembrane helix</keyword>
<dbReference type="InterPro" id="IPR002656">
    <property type="entry name" value="Acyl_transf_3_dom"/>
</dbReference>
<proteinExistence type="predicted"/>
<keyword evidence="5" id="KW-1185">Reference proteome</keyword>
<dbReference type="GO" id="GO:0000271">
    <property type="term" value="P:polysaccharide biosynthetic process"/>
    <property type="evidence" value="ECO:0007669"/>
    <property type="project" value="TreeGrafter"/>
</dbReference>
<feature type="transmembrane region" description="Helical" evidence="2">
    <location>
        <begin position="217"/>
        <end position="236"/>
    </location>
</feature>
<accession>A0A1T4N5D1</accession>
<keyword evidence="4" id="KW-0012">Acyltransferase</keyword>
<feature type="transmembrane region" description="Helical" evidence="2">
    <location>
        <begin position="242"/>
        <end position="258"/>
    </location>
</feature>
<dbReference type="PANTHER" id="PTHR23028:SF131">
    <property type="entry name" value="BLR2367 PROTEIN"/>
    <property type="match status" value="1"/>
</dbReference>
<feature type="transmembrane region" description="Helical" evidence="2">
    <location>
        <begin position="84"/>
        <end position="104"/>
    </location>
</feature>
<organism evidence="4 5">
    <name type="scientific">Enhydrobacter aerosaccus</name>
    <dbReference type="NCBI Taxonomy" id="225324"/>
    <lineage>
        <taxon>Bacteria</taxon>
        <taxon>Pseudomonadati</taxon>
        <taxon>Pseudomonadota</taxon>
        <taxon>Alphaproteobacteria</taxon>
        <taxon>Hyphomicrobiales</taxon>
        <taxon>Enhydrobacter</taxon>
    </lineage>
</organism>
<evidence type="ECO:0000256" key="2">
    <source>
        <dbReference type="SAM" id="Phobius"/>
    </source>
</evidence>
<name>A0A1T4N5D1_9HYPH</name>
<dbReference type="GO" id="GO:0016747">
    <property type="term" value="F:acyltransferase activity, transferring groups other than amino-acyl groups"/>
    <property type="evidence" value="ECO:0007669"/>
    <property type="project" value="InterPro"/>
</dbReference>
<evidence type="ECO:0000313" key="5">
    <source>
        <dbReference type="Proteomes" id="UP000190092"/>
    </source>
</evidence>
<dbReference type="STRING" id="225324.SAMN02745126_02123"/>
<feature type="region of interest" description="Disordered" evidence="1">
    <location>
        <begin position="348"/>
        <end position="372"/>
    </location>
</feature>
<feature type="transmembrane region" description="Helical" evidence="2">
    <location>
        <begin position="163"/>
        <end position="180"/>
    </location>
</feature>
<dbReference type="RefSeq" id="WP_085933839.1">
    <property type="nucleotide sequence ID" value="NZ_FUWJ01000002.1"/>
</dbReference>
<feature type="transmembrane region" description="Helical" evidence="2">
    <location>
        <begin position="133"/>
        <end position="156"/>
    </location>
</feature>
<sequence length="372" mass="41001">MATAKARIHGLDMLRGGAAAAVMVHHHAQYYDVLYPGRVPLAIDLGAGHFGVELFFIISGFVILMSLEAKKSVRAFAVSRAGRLLPTFLVTLILATAILTVSPMPPLETPTALQFLANLTMAPSLFNQSPIDLPYWTLTYELLFYIYMAFVLYFGALRQTERLGLLLMAMGCLYWALADIEHHRRTSILLMVHYSSFFVIGMCLYRIHMRAARPITYTALVAALATTAFGGGEQAFYAPGSVYLPLTLAFTALVWLATSHGSKWPVWRPFLFLGQISYPLYLVHVVLGFEIIRFGTNHGWSTLDGVMAAGLASFVAATVLHYAVELPGMRWSRSLLVRARPVALTDSLFQSGQPSSPSVTDASRSGETRPEF</sequence>
<keyword evidence="2" id="KW-0472">Membrane</keyword>